<dbReference type="InterPro" id="IPR037185">
    <property type="entry name" value="EmrE-like"/>
</dbReference>
<dbReference type="InterPro" id="IPR050638">
    <property type="entry name" value="AA-Vitamin_Transporters"/>
</dbReference>
<feature type="transmembrane region" description="Helical" evidence="5">
    <location>
        <begin position="66"/>
        <end position="89"/>
    </location>
</feature>
<feature type="transmembrane region" description="Helical" evidence="5">
    <location>
        <begin position="12"/>
        <end position="33"/>
    </location>
</feature>
<reference evidence="7" key="1">
    <citation type="submission" date="2018-05" db="EMBL/GenBank/DDBJ databases">
        <authorList>
            <person name="Lanie J.A."/>
            <person name="Ng W.-L."/>
            <person name="Kazmierczak K.M."/>
            <person name="Andrzejewski T.M."/>
            <person name="Davidsen T.M."/>
            <person name="Wayne K.J."/>
            <person name="Tettelin H."/>
            <person name="Glass J.I."/>
            <person name="Rusch D."/>
            <person name="Podicherti R."/>
            <person name="Tsui H.-C.T."/>
            <person name="Winkler M.E."/>
        </authorList>
    </citation>
    <scope>NUCLEOTIDE SEQUENCE</scope>
</reference>
<dbReference type="PANTHER" id="PTHR32322">
    <property type="entry name" value="INNER MEMBRANE TRANSPORTER"/>
    <property type="match status" value="1"/>
</dbReference>
<evidence type="ECO:0000313" key="7">
    <source>
        <dbReference type="EMBL" id="SVC71793.1"/>
    </source>
</evidence>
<feature type="transmembrane region" description="Helical" evidence="5">
    <location>
        <begin position="109"/>
        <end position="127"/>
    </location>
</feature>
<name>A0A382PEF9_9ZZZZ</name>
<dbReference type="GO" id="GO:0016020">
    <property type="term" value="C:membrane"/>
    <property type="evidence" value="ECO:0007669"/>
    <property type="project" value="UniProtKB-SubCell"/>
</dbReference>
<organism evidence="7">
    <name type="scientific">marine metagenome</name>
    <dbReference type="NCBI Taxonomy" id="408172"/>
    <lineage>
        <taxon>unclassified sequences</taxon>
        <taxon>metagenomes</taxon>
        <taxon>ecological metagenomes</taxon>
    </lineage>
</organism>
<dbReference type="PANTHER" id="PTHR32322:SF9">
    <property type="entry name" value="AMINO-ACID METABOLITE EFFLUX PUMP-RELATED"/>
    <property type="match status" value="1"/>
</dbReference>
<evidence type="ECO:0000259" key="6">
    <source>
        <dbReference type="Pfam" id="PF00892"/>
    </source>
</evidence>
<keyword evidence="3 5" id="KW-1133">Transmembrane helix</keyword>
<dbReference type="Pfam" id="PF00892">
    <property type="entry name" value="EamA"/>
    <property type="match status" value="1"/>
</dbReference>
<feature type="transmembrane region" description="Helical" evidence="5">
    <location>
        <begin position="39"/>
        <end position="59"/>
    </location>
</feature>
<dbReference type="SUPFAM" id="SSF103481">
    <property type="entry name" value="Multidrug resistance efflux transporter EmrE"/>
    <property type="match status" value="1"/>
</dbReference>
<comment type="subcellular location">
    <subcellularLocation>
        <location evidence="1">Membrane</location>
        <topology evidence="1">Multi-pass membrane protein</topology>
    </subcellularLocation>
</comment>
<gene>
    <name evidence="7" type="ORF">METZ01_LOCUS324647</name>
</gene>
<dbReference type="AlphaFoldDB" id="A0A382PEF9"/>
<keyword evidence="4 5" id="KW-0472">Membrane</keyword>
<feature type="domain" description="EamA" evidence="6">
    <location>
        <begin position="40"/>
        <end position="177"/>
    </location>
</feature>
<protein>
    <recommendedName>
        <fullName evidence="6">EamA domain-containing protein</fullName>
    </recommendedName>
</protein>
<evidence type="ECO:0000256" key="4">
    <source>
        <dbReference type="ARBA" id="ARBA00023136"/>
    </source>
</evidence>
<evidence type="ECO:0000256" key="2">
    <source>
        <dbReference type="ARBA" id="ARBA00022692"/>
    </source>
</evidence>
<dbReference type="EMBL" id="UINC01106848">
    <property type="protein sequence ID" value="SVC71793.1"/>
    <property type="molecule type" value="Genomic_DNA"/>
</dbReference>
<keyword evidence="2 5" id="KW-0812">Transmembrane</keyword>
<evidence type="ECO:0000256" key="1">
    <source>
        <dbReference type="ARBA" id="ARBA00004141"/>
    </source>
</evidence>
<sequence>MIAFFLLKEIPSIKNIIGLVIAFFGVFILTGAPNLEGKYFGVLLTLSGAFTWSLGAVMAKPLSKKIGAFALMTWLAVFSGPMLILISAIVNGNPIQYILIANFNSWLTVLYLGFFMQPAAYGAWYYVLSKYPVNKVMPVLLLLPITGLITAIFLLGEDPPKQVFLGGTVIVLGVGMI</sequence>
<evidence type="ECO:0000256" key="3">
    <source>
        <dbReference type="ARBA" id="ARBA00022989"/>
    </source>
</evidence>
<feature type="non-terminal residue" evidence="7">
    <location>
        <position position="177"/>
    </location>
</feature>
<dbReference type="InterPro" id="IPR000620">
    <property type="entry name" value="EamA_dom"/>
</dbReference>
<proteinExistence type="predicted"/>
<evidence type="ECO:0000256" key="5">
    <source>
        <dbReference type="SAM" id="Phobius"/>
    </source>
</evidence>
<accession>A0A382PEF9</accession>
<feature type="transmembrane region" description="Helical" evidence="5">
    <location>
        <begin position="139"/>
        <end position="156"/>
    </location>
</feature>